<organism evidence="1 2">
    <name type="scientific">Paenibacillus eucommiae</name>
    <dbReference type="NCBI Taxonomy" id="1355755"/>
    <lineage>
        <taxon>Bacteria</taxon>
        <taxon>Bacillati</taxon>
        <taxon>Bacillota</taxon>
        <taxon>Bacilli</taxon>
        <taxon>Bacillales</taxon>
        <taxon>Paenibacillaceae</taxon>
        <taxon>Paenibacillus</taxon>
    </lineage>
</organism>
<sequence>MITLPNGIKKIEANDNATVENFNANADVLNTKFDGTAGHKHSGAAGEGAKIDHVNLLNKGTNTHAQIDAHIGAGGTAHPVATTAAAGFQSAADKAKLDGISAGATNYVHPATHPPGIIAQDASNRFVTDAEKTTWNAKAPLESPAFTGVSTAPTPALGVNNTQIATTAFVQQEISADLATVTPLMDGVGAVGTSTKLAREDHVHPTDTSRASLVSPVFSGTPFAPKAAFGTNTNQIASMAAVQDAVSPKVNKAGDTMTGALTLPANPTANLHAATKQYVDAVDTTAVKSNNMYWPGNNANTCTKSGVYYFGAGSTGTPNGDWCTLEVLNAGDTTRVVQIANVWNLSVDLWTRRYNAADGWTPWAKILTTNNTVNTRLTNGMFEYFSTPEGAWRSVGMPTMVASNNVRVSQPAEVSFPVQTGGYYLVAKIVPEGTGEVILSYECKVNPGGSFQMAIANTYSDYNFGGNFIRWFPRFEGAPSRWNLDWRLPVGSNISTNIPSVLIGGSNGSTSYLANTQFISVNSKEPIYIIGWSASVAGTFYIRNLTLKYDLM</sequence>
<gene>
    <name evidence="1" type="ORF">J2Z66_001794</name>
</gene>
<evidence type="ECO:0008006" key="3">
    <source>
        <dbReference type="Google" id="ProtNLM"/>
    </source>
</evidence>
<dbReference type="CDD" id="cd19958">
    <property type="entry name" value="pyocin_knob"/>
    <property type="match status" value="1"/>
</dbReference>
<reference evidence="1 2" key="1">
    <citation type="submission" date="2021-03" db="EMBL/GenBank/DDBJ databases">
        <title>Genomic Encyclopedia of Type Strains, Phase IV (KMG-IV): sequencing the most valuable type-strain genomes for metagenomic binning, comparative biology and taxonomic classification.</title>
        <authorList>
            <person name="Goeker M."/>
        </authorList>
    </citation>
    <scope>NUCLEOTIDE SEQUENCE [LARGE SCALE GENOMIC DNA]</scope>
    <source>
        <strain evidence="1 2">DSM 26048</strain>
    </source>
</reference>
<dbReference type="RefSeq" id="WP_209970986.1">
    <property type="nucleotide sequence ID" value="NZ_JAGGLB010000004.1"/>
</dbReference>
<protein>
    <recommendedName>
        <fullName evidence="3">Tail fiber protein</fullName>
    </recommendedName>
</protein>
<proteinExistence type="predicted"/>
<comment type="caution">
    <text evidence="1">The sequence shown here is derived from an EMBL/GenBank/DDBJ whole genome shotgun (WGS) entry which is preliminary data.</text>
</comment>
<keyword evidence="2" id="KW-1185">Reference proteome</keyword>
<evidence type="ECO:0000313" key="1">
    <source>
        <dbReference type="EMBL" id="MBP1990196.1"/>
    </source>
</evidence>
<dbReference type="EMBL" id="JAGGLB010000004">
    <property type="protein sequence ID" value="MBP1990196.1"/>
    <property type="molecule type" value="Genomic_DNA"/>
</dbReference>
<accession>A0ABS4IT39</accession>
<evidence type="ECO:0000313" key="2">
    <source>
        <dbReference type="Proteomes" id="UP001519287"/>
    </source>
</evidence>
<name>A0ABS4IT39_9BACL</name>
<dbReference type="Proteomes" id="UP001519287">
    <property type="component" value="Unassembled WGS sequence"/>
</dbReference>